<keyword evidence="8" id="KW-0539">Nucleus</keyword>
<evidence type="ECO:0000256" key="2">
    <source>
        <dbReference type="ARBA" id="ARBA00022723"/>
    </source>
</evidence>
<comment type="caution">
    <text evidence="13">The sequence shown here is derived from an EMBL/GenBank/DDBJ whole genome shotgun (WGS) entry which is preliminary data.</text>
</comment>
<dbReference type="Pfam" id="PF02892">
    <property type="entry name" value="zf-BED"/>
    <property type="match status" value="1"/>
</dbReference>
<dbReference type="InterPro" id="IPR012337">
    <property type="entry name" value="RNaseH-like_sf"/>
</dbReference>
<accession>A0A818Z7R5</accession>
<evidence type="ECO:0000256" key="3">
    <source>
        <dbReference type="ARBA" id="ARBA00022771"/>
    </source>
</evidence>
<feature type="compositionally biased region" description="Polar residues" evidence="10">
    <location>
        <begin position="71"/>
        <end position="81"/>
    </location>
</feature>
<keyword evidence="3 9" id="KW-0863">Zinc-finger</keyword>
<feature type="region of interest" description="Disordered" evidence="10">
    <location>
        <begin position="1"/>
        <end position="81"/>
    </location>
</feature>
<dbReference type="EMBL" id="CAJNON010000978">
    <property type="protein sequence ID" value="CAF1412013.1"/>
    <property type="molecule type" value="Genomic_DNA"/>
</dbReference>
<keyword evidence="4" id="KW-0862">Zinc</keyword>
<dbReference type="InterPro" id="IPR008906">
    <property type="entry name" value="HATC_C_dom"/>
</dbReference>
<feature type="compositionally biased region" description="Polar residues" evidence="10">
    <location>
        <begin position="1"/>
        <end position="14"/>
    </location>
</feature>
<dbReference type="Proteomes" id="UP000663891">
    <property type="component" value="Unassembled WGS sequence"/>
</dbReference>
<protein>
    <recommendedName>
        <fullName evidence="11">BED-type domain-containing protein</fullName>
    </recommendedName>
</protein>
<proteinExistence type="predicted"/>
<sequence length="847" mass="96742">MSARSRVNAQTSDASNSSTPSTRRVRSTTVRNRSSSYGSLGRRSTTDNDENQLSSESLERPKNNKPLARNQPRNSKSRLSTDEIQQIFIQNQMDDNDESPQTTSNSTVQIINSQSSSTHTTTNNLLQNLSLNDSSTTTLTILPNNVIDKKHIIDNEKVYNLFNKIDTNLFSCKTCQEEIKGGKYSTTNLRKHIGLTHKQPEYLYPSQRKSYFNKSNSITSERKKKLHLAVISCIIIDSRSFNDFNKKGMRTFLDEAVPGYVPPHRATVKAALSKRYQHHRHLLKIVLEKVQEIALTTDVWKNSRGTHFICLTAHFFDSKYRNISLTIGFRQLVGDHIAERLGNYILYELESLKITKKICSITTDNAANVICATNVSCFGIRYSCMAHNLNLVVQDGLHLHDTQYLKVSSGASNTTTTTTTTTPNYNSSSVDTATGDEDEIECSSSDEEQENLNGDNDDGDDWSDDDDLNNGGNLKGDEDLNESFEHDVQIQVDKNVETTDDTLLNICRLVERIRRFIRLVRRTYFINDYFKQEAQLKQLTGDGLVLDCKVRWNSSYYMIERFLNYDDVINQVILDPRVITPKITLPMINRLKNFFLNEQEWATLIDIRNLLSQFEHACRLMSRRKYQTLSLGYLILVGLANHLSKPLIIGPETEIQRFLRESLYNTFCYHINDKIACFLDPETIFLMTPNDKEKAHEFITNEARYRKLSSQTNSSASISSNTNNRTLLNKNSYQLNDFLARCGLPSHTTNSTRIDTNKSITEELSHYMNKIDSSTTFEDFWVANEKELPCLSVLVRSFNIRPVTSIPSESLFSIAAYVNRKQRCSLSPRTLMYSMLLRDADILQGLL</sequence>
<feature type="compositionally biased region" description="Polar residues" evidence="10">
    <location>
        <begin position="423"/>
        <end position="432"/>
    </location>
</feature>
<dbReference type="GO" id="GO:0005634">
    <property type="term" value="C:nucleus"/>
    <property type="evidence" value="ECO:0007669"/>
    <property type="project" value="UniProtKB-SubCell"/>
</dbReference>
<reference evidence="13" key="1">
    <citation type="submission" date="2021-02" db="EMBL/GenBank/DDBJ databases">
        <authorList>
            <person name="Nowell W R."/>
        </authorList>
    </citation>
    <scope>NUCLEOTIDE SEQUENCE</scope>
</reference>
<dbReference type="InterPro" id="IPR003656">
    <property type="entry name" value="Znf_BED"/>
</dbReference>
<evidence type="ECO:0000313" key="14">
    <source>
        <dbReference type="Proteomes" id="UP000663881"/>
    </source>
</evidence>
<evidence type="ECO:0000256" key="6">
    <source>
        <dbReference type="ARBA" id="ARBA00023125"/>
    </source>
</evidence>
<dbReference type="GO" id="GO:0003677">
    <property type="term" value="F:DNA binding"/>
    <property type="evidence" value="ECO:0007669"/>
    <property type="project" value="UniProtKB-KW"/>
</dbReference>
<organism evidence="13 14">
    <name type="scientific">Adineta steineri</name>
    <dbReference type="NCBI Taxonomy" id="433720"/>
    <lineage>
        <taxon>Eukaryota</taxon>
        <taxon>Metazoa</taxon>
        <taxon>Spiralia</taxon>
        <taxon>Gnathifera</taxon>
        <taxon>Rotifera</taxon>
        <taxon>Eurotatoria</taxon>
        <taxon>Bdelloidea</taxon>
        <taxon>Adinetida</taxon>
        <taxon>Adinetidae</taxon>
        <taxon>Adineta</taxon>
    </lineage>
</organism>
<keyword evidence="7" id="KW-0804">Transcription</keyword>
<dbReference type="OrthoDB" id="10064649at2759"/>
<evidence type="ECO:0000256" key="5">
    <source>
        <dbReference type="ARBA" id="ARBA00023015"/>
    </source>
</evidence>
<dbReference type="GO" id="GO:0008270">
    <property type="term" value="F:zinc ion binding"/>
    <property type="evidence" value="ECO:0007669"/>
    <property type="project" value="UniProtKB-KW"/>
</dbReference>
<evidence type="ECO:0000313" key="13">
    <source>
        <dbReference type="EMBL" id="CAF3764624.1"/>
    </source>
</evidence>
<keyword evidence="6" id="KW-0238">DNA-binding</keyword>
<feature type="region of interest" description="Disordered" evidence="10">
    <location>
        <begin position="411"/>
        <end position="480"/>
    </location>
</feature>
<dbReference type="Pfam" id="PF05699">
    <property type="entry name" value="Dimer_Tnp_hAT"/>
    <property type="match status" value="1"/>
</dbReference>
<dbReference type="PROSITE" id="PS50808">
    <property type="entry name" value="ZF_BED"/>
    <property type="match status" value="1"/>
</dbReference>
<evidence type="ECO:0000256" key="4">
    <source>
        <dbReference type="ARBA" id="ARBA00022833"/>
    </source>
</evidence>
<evidence type="ECO:0000256" key="1">
    <source>
        <dbReference type="ARBA" id="ARBA00004123"/>
    </source>
</evidence>
<evidence type="ECO:0000259" key="11">
    <source>
        <dbReference type="PROSITE" id="PS50808"/>
    </source>
</evidence>
<comment type="subcellular location">
    <subcellularLocation>
        <location evidence="1">Nucleus</location>
    </subcellularLocation>
</comment>
<evidence type="ECO:0000313" key="12">
    <source>
        <dbReference type="EMBL" id="CAF1412013.1"/>
    </source>
</evidence>
<keyword evidence="2" id="KW-0479">Metal-binding</keyword>
<evidence type="ECO:0000256" key="7">
    <source>
        <dbReference type="ARBA" id="ARBA00023163"/>
    </source>
</evidence>
<dbReference type="PANTHER" id="PTHR46481:SF10">
    <property type="entry name" value="ZINC FINGER BED DOMAIN-CONTAINING PROTEIN 39"/>
    <property type="match status" value="1"/>
</dbReference>
<dbReference type="EMBL" id="CAJOAY010000944">
    <property type="protein sequence ID" value="CAF3764624.1"/>
    <property type="molecule type" value="Genomic_DNA"/>
</dbReference>
<dbReference type="AlphaFoldDB" id="A0A818Z7R5"/>
<evidence type="ECO:0000256" key="8">
    <source>
        <dbReference type="ARBA" id="ARBA00023242"/>
    </source>
</evidence>
<feature type="compositionally biased region" description="Acidic residues" evidence="10">
    <location>
        <begin position="434"/>
        <end position="468"/>
    </location>
</feature>
<dbReference type="SUPFAM" id="SSF53098">
    <property type="entry name" value="Ribonuclease H-like"/>
    <property type="match status" value="1"/>
</dbReference>
<dbReference type="Proteomes" id="UP000663881">
    <property type="component" value="Unassembled WGS sequence"/>
</dbReference>
<evidence type="ECO:0000256" key="9">
    <source>
        <dbReference type="PROSITE-ProRule" id="PRU00027"/>
    </source>
</evidence>
<name>A0A818Z7R5_9BILA</name>
<dbReference type="GO" id="GO:0046983">
    <property type="term" value="F:protein dimerization activity"/>
    <property type="evidence" value="ECO:0007669"/>
    <property type="project" value="InterPro"/>
</dbReference>
<feature type="compositionally biased region" description="Low complexity" evidence="10">
    <location>
        <begin position="15"/>
        <end position="43"/>
    </location>
</feature>
<feature type="domain" description="BED-type" evidence="11">
    <location>
        <begin position="153"/>
        <end position="206"/>
    </location>
</feature>
<dbReference type="InterPro" id="IPR052035">
    <property type="entry name" value="ZnF_BED_domain_contain"/>
</dbReference>
<keyword evidence="5" id="KW-0805">Transcription regulation</keyword>
<gene>
    <name evidence="13" type="ORF">OKA104_LOCUS16452</name>
    <name evidence="12" type="ORF">VCS650_LOCUS37167</name>
</gene>
<evidence type="ECO:0000256" key="10">
    <source>
        <dbReference type="SAM" id="MobiDB-lite"/>
    </source>
</evidence>
<dbReference type="PANTHER" id="PTHR46481">
    <property type="entry name" value="ZINC FINGER BED DOMAIN-CONTAINING PROTEIN 4"/>
    <property type="match status" value="1"/>
</dbReference>